<evidence type="ECO:0000256" key="1">
    <source>
        <dbReference type="PIRNR" id="PIRNR012702"/>
    </source>
</evidence>
<evidence type="ECO:0000313" key="5">
    <source>
        <dbReference type="Proteomes" id="UP000664288"/>
    </source>
</evidence>
<comment type="function">
    <text evidence="1">Involved in peptidolytic degradation of cyclic heptapeptide hepatotoxin microcystin (MC).</text>
</comment>
<feature type="domain" description="Microcystin LR degradation protein MlrC C-terminal" evidence="2">
    <location>
        <begin position="310"/>
        <end position="486"/>
    </location>
</feature>
<organism evidence="4 5">
    <name type="scientific">Jiella sonneratiae</name>
    <dbReference type="NCBI Taxonomy" id="2816856"/>
    <lineage>
        <taxon>Bacteria</taxon>
        <taxon>Pseudomonadati</taxon>
        <taxon>Pseudomonadota</taxon>
        <taxon>Alphaproteobacteria</taxon>
        <taxon>Hyphomicrobiales</taxon>
        <taxon>Aurantimonadaceae</taxon>
        <taxon>Jiella</taxon>
    </lineage>
</organism>
<gene>
    <name evidence="4" type="ORF">J1C47_18850</name>
</gene>
<comment type="caution">
    <text evidence="4">The sequence shown here is derived from an EMBL/GenBank/DDBJ whole genome shotgun (WGS) entry which is preliminary data.</text>
</comment>
<keyword evidence="1" id="KW-0482">Metalloprotease</keyword>
<keyword evidence="1" id="KW-0378">Hydrolase</keyword>
<dbReference type="PIRSF" id="PIRSF012702">
    <property type="entry name" value="UCP012702"/>
    <property type="match status" value="1"/>
</dbReference>
<dbReference type="InterPro" id="IPR009197">
    <property type="entry name" value="MlrC"/>
</dbReference>
<keyword evidence="5" id="KW-1185">Reference proteome</keyword>
<comment type="similarity">
    <text evidence="1">Belongs to the peptidase M81 family.</text>
</comment>
<dbReference type="Proteomes" id="UP000664288">
    <property type="component" value="Unassembled WGS sequence"/>
</dbReference>
<evidence type="ECO:0000313" key="4">
    <source>
        <dbReference type="EMBL" id="MBO0905708.1"/>
    </source>
</evidence>
<proteinExistence type="inferred from homology"/>
<keyword evidence="1" id="KW-0479">Metal-binding</keyword>
<dbReference type="EMBL" id="JAFMPY010000024">
    <property type="protein sequence ID" value="MBO0905708.1"/>
    <property type="molecule type" value="Genomic_DNA"/>
</dbReference>
<sequence>MTPVSAPRIAIGGFLHETNTFAPTMADLAAFTDGDGGLPLCTGDDIIAVTRGNDVATAGFVAEAGSRGWLLAPTLWCATASCAHVTEDAFETIAARLIAALAAALPLDGVYLDLSGAMVAEHIDDGDGELLARVREVVGPKVPIVASVDLHANLSATLIDQADALVACRTCPHTDMAATGRQAAVLLSSMLAGTRYARSVRHLPFLIPLVWQPTGMEPSASLYRMVAELCGGPVASLNFLSGFPVADVPHCGPSVVAYADDEAAAGTAAAAVYDKVCAMRLAYAGTTFEPLEAVEEARRIAACASRPVVVADVQDDPDCGSDANTTGMLKALVETGAERAAIGAIFDPAVAALAHEAGVGATIVASLGGSKAVFGDSPFPGVFEVTAIADGSFSMVEGPRRSRRMLAGRSACLRIGGVSIVVTSRRLPMTGPEMFRFVGIDPAAQAILVVKSSAGFRPGFEPMAAAILLATAPGPVPLSPAQLAFTKPRRGIDLSPTGPAFV</sequence>
<dbReference type="InterPro" id="IPR015995">
    <property type="entry name" value="MlrC_N"/>
</dbReference>
<dbReference type="Pfam" id="PF07364">
    <property type="entry name" value="DUF1485"/>
    <property type="match status" value="1"/>
</dbReference>
<evidence type="ECO:0000259" key="3">
    <source>
        <dbReference type="Pfam" id="PF07364"/>
    </source>
</evidence>
<comment type="cofactor">
    <cofactor evidence="1">
        <name>Zn(2+)</name>
        <dbReference type="ChEBI" id="CHEBI:29105"/>
    </cofactor>
    <text evidence="1">Binds 1 zinc ion per subunit.</text>
</comment>
<accession>A0ABS3J9V6</accession>
<dbReference type="InterPro" id="IPR010799">
    <property type="entry name" value="MlrC_C"/>
</dbReference>
<keyword evidence="1" id="KW-0645">Protease</keyword>
<feature type="domain" description="Microcystin LR degradation protein MlrC N-terminal" evidence="3">
    <location>
        <begin position="8"/>
        <end position="297"/>
    </location>
</feature>
<protein>
    <recommendedName>
        <fullName evidence="1">Microcystinase C</fullName>
        <shortName evidence="1">MlrC</shortName>
    </recommendedName>
</protein>
<name>A0ABS3J9V6_9HYPH</name>
<reference evidence="4 5" key="1">
    <citation type="submission" date="2021-03" db="EMBL/GenBank/DDBJ databases">
        <title>Whole genome sequence of Jiella sp. MQZ13P-4.</title>
        <authorList>
            <person name="Tuo L."/>
        </authorList>
    </citation>
    <scope>NUCLEOTIDE SEQUENCE [LARGE SCALE GENOMIC DNA]</scope>
    <source>
        <strain evidence="4 5">MQZ13P-4</strain>
    </source>
</reference>
<dbReference type="Pfam" id="PF07171">
    <property type="entry name" value="MlrC_C"/>
    <property type="match status" value="1"/>
</dbReference>
<dbReference type="RefSeq" id="WP_207352339.1">
    <property type="nucleotide sequence ID" value="NZ_JAFMPY010000024.1"/>
</dbReference>
<evidence type="ECO:0000259" key="2">
    <source>
        <dbReference type="Pfam" id="PF07171"/>
    </source>
</evidence>